<gene>
    <name evidence="1" type="ORF">AUC69_04480</name>
</gene>
<evidence type="ECO:0000313" key="2">
    <source>
        <dbReference type="Proteomes" id="UP000094472"/>
    </source>
</evidence>
<keyword evidence="1" id="KW-0418">Kinase</keyword>
<name>A0A1E3VIX2_9HYPH</name>
<dbReference type="AlphaFoldDB" id="A0A1E3VIX2"/>
<keyword evidence="1" id="KW-0808">Transferase</keyword>
<dbReference type="OrthoDB" id="7932254at2"/>
<dbReference type="InterPro" id="IPR024072">
    <property type="entry name" value="DHFR-like_dom_sf"/>
</dbReference>
<dbReference type="RefSeq" id="WP_069442995.1">
    <property type="nucleotide sequence ID" value="NZ_LPWF01000038.1"/>
</dbReference>
<dbReference type="Proteomes" id="UP000094472">
    <property type="component" value="Unassembled WGS sequence"/>
</dbReference>
<dbReference type="Gene3D" id="3.40.430.10">
    <property type="entry name" value="Dihydrofolate Reductase, subunit A"/>
    <property type="match status" value="1"/>
</dbReference>
<evidence type="ECO:0000313" key="1">
    <source>
        <dbReference type="EMBL" id="ODR93462.1"/>
    </source>
</evidence>
<organism evidence="1 2">
    <name type="scientific">Methyloceanibacter superfactus</name>
    <dbReference type="NCBI Taxonomy" id="1774969"/>
    <lineage>
        <taxon>Bacteria</taxon>
        <taxon>Pseudomonadati</taxon>
        <taxon>Pseudomonadota</taxon>
        <taxon>Alphaproteobacteria</taxon>
        <taxon>Hyphomicrobiales</taxon>
        <taxon>Hyphomicrobiaceae</taxon>
        <taxon>Methyloceanibacter</taxon>
    </lineage>
</organism>
<dbReference type="STRING" id="1774969.AUC69_04480"/>
<accession>A0A1E3VIX2</accession>
<dbReference type="GO" id="GO:0016301">
    <property type="term" value="F:kinase activity"/>
    <property type="evidence" value="ECO:0007669"/>
    <property type="project" value="UniProtKB-KW"/>
</dbReference>
<dbReference type="SUPFAM" id="SSF53597">
    <property type="entry name" value="Dihydrofolate reductase-like"/>
    <property type="match status" value="1"/>
</dbReference>
<dbReference type="EMBL" id="LPWF01000038">
    <property type="protein sequence ID" value="ODR93462.1"/>
    <property type="molecule type" value="Genomic_DNA"/>
</dbReference>
<comment type="caution">
    <text evidence="1">The sequence shown here is derived from an EMBL/GenBank/DDBJ whole genome shotgun (WGS) entry which is preliminary data.</text>
</comment>
<reference evidence="1 2" key="1">
    <citation type="journal article" date="2016" name="Environ. Microbiol.">
        <title>New Methyloceanibacter diversity from North Sea sediments includes methanotroph containing solely the soluble methane monooxygenase.</title>
        <authorList>
            <person name="Vekeman B."/>
            <person name="Kerckhof F.M."/>
            <person name="Cremers G."/>
            <person name="de Vos P."/>
            <person name="Vandamme P."/>
            <person name="Boon N."/>
            <person name="Op den Camp H.J."/>
            <person name="Heylen K."/>
        </authorList>
    </citation>
    <scope>NUCLEOTIDE SEQUENCE [LARGE SCALE GENOMIC DNA]</scope>
    <source>
        <strain evidence="1 2">R-67175</strain>
    </source>
</reference>
<proteinExistence type="predicted"/>
<keyword evidence="2" id="KW-1185">Reference proteome</keyword>
<protein>
    <submittedName>
        <fullName evidence="1">Diacylglycerol kinase</fullName>
    </submittedName>
</protein>
<sequence>MADIRAMCAIGLSGQLGLNGRLPWEGNKEREFVADVARFFEVTRGHVIIAGPATIGSIPAFAYEDRTICEIRSTHHPEEVLGWFPDRVVYVGGGPPVWDVYAPYIRHWDINRLPYDGEADRWFDPAWLVASENGG</sequence>